<name>A0A5N1GKW7_9LACT</name>
<evidence type="ECO:0000256" key="3">
    <source>
        <dbReference type="ARBA" id="ARBA00022741"/>
    </source>
</evidence>
<evidence type="ECO:0000313" key="8">
    <source>
        <dbReference type="EMBL" id="KAA9300859.1"/>
    </source>
</evidence>
<dbReference type="InterPro" id="IPR051094">
    <property type="entry name" value="Diverse_Catalytic_Enzymes"/>
</dbReference>
<dbReference type="InterPro" id="IPR005249">
    <property type="entry name" value="YqeK"/>
</dbReference>
<dbReference type="STRING" id="119206.AWM72_01505"/>
<dbReference type="AlphaFoldDB" id="A0A5N1GKW7"/>
<dbReference type="GO" id="GO:0046872">
    <property type="term" value="F:metal ion binding"/>
    <property type="evidence" value="ECO:0007669"/>
    <property type="project" value="UniProtKB-KW"/>
</dbReference>
<dbReference type="InterPro" id="IPR006674">
    <property type="entry name" value="HD_domain"/>
</dbReference>
<dbReference type="CDD" id="cd00077">
    <property type="entry name" value="HDc"/>
    <property type="match status" value="1"/>
</dbReference>
<gene>
    <name evidence="8" type="ORF">F6I03_06015</name>
</gene>
<organism evidence="8 9">
    <name type="scientific">Aerococcus sanguinicola</name>
    <dbReference type="NCBI Taxonomy" id="119206"/>
    <lineage>
        <taxon>Bacteria</taxon>
        <taxon>Bacillati</taxon>
        <taxon>Bacillota</taxon>
        <taxon>Bacilli</taxon>
        <taxon>Lactobacillales</taxon>
        <taxon>Aerococcaceae</taxon>
        <taxon>Aerococcus</taxon>
    </lineage>
</organism>
<protein>
    <recommendedName>
        <fullName evidence="1">bis(5'-nucleosyl)-tetraphosphatase (symmetrical)</fullName>
        <ecNumber evidence="1">3.6.1.41</ecNumber>
    </recommendedName>
</protein>
<keyword evidence="2" id="KW-0479">Metal-binding</keyword>
<dbReference type="GO" id="GO:0008803">
    <property type="term" value="F:bis(5'-nucleosyl)-tetraphosphatase (symmetrical) activity"/>
    <property type="evidence" value="ECO:0007669"/>
    <property type="project" value="UniProtKB-EC"/>
</dbReference>
<dbReference type="NCBIfam" id="TIGR00488">
    <property type="entry name" value="bis(5'-nucleosyl)-tetraphosphatase (symmetrical) YqeK"/>
    <property type="match status" value="1"/>
</dbReference>
<dbReference type="Pfam" id="PF01966">
    <property type="entry name" value="HD"/>
    <property type="match status" value="1"/>
</dbReference>
<dbReference type="RefSeq" id="WP_141737841.1">
    <property type="nucleotide sequence ID" value="NZ_VYWO01000003.1"/>
</dbReference>
<sequence length="205" mass="23752">MNHEEISYKENLIQVSREELLDRAQARLSKKRFRHLVGVEETAVHLADRYGEDKERASIAALLHDYAKEASPEELQAFADHPDYDPDWPEAGNAIWHGPLAVLMAKRDLGLDDHLIEQAVWNHTLGSLAWTRLDKILYIADYIEPNRDFPGVKEARKAAEKSLDRAVDYKIRHSLMHLLERRQTIHPQTIAVYNQWVDAHEEDAF</sequence>
<evidence type="ECO:0000256" key="6">
    <source>
        <dbReference type="ARBA" id="ARBA00049417"/>
    </source>
</evidence>
<dbReference type="Gene3D" id="1.10.3210.10">
    <property type="entry name" value="Hypothetical protein af1432"/>
    <property type="match status" value="1"/>
</dbReference>
<comment type="caution">
    <text evidence="8">The sequence shown here is derived from an EMBL/GenBank/DDBJ whole genome shotgun (WGS) entry which is preliminary data.</text>
</comment>
<reference evidence="8 9" key="1">
    <citation type="submission" date="2019-09" db="EMBL/GenBank/DDBJ databases">
        <title>Draft genome sequence assemblies of isolates from the urinary tract.</title>
        <authorList>
            <person name="Mores C.R."/>
            <person name="Putonti C."/>
            <person name="Wolfe A.J."/>
        </authorList>
    </citation>
    <scope>NUCLEOTIDE SEQUENCE [LARGE SCALE GENOMIC DNA]</scope>
    <source>
        <strain evidence="8 9">UMB623</strain>
    </source>
</reference>
<evidence type="ECO:0000259" key="7">
    <source>
        <dbReference type="SMART" id="SM00471"/>
    </source>
</evidence>
<dbReference type="PANTHER" id="PTHR35795">
    <property type="entry name" value="SLR1885 PROTEIN"/>
    <property type="match status" value="1"/>
</dbReference>
<evidence type="ECO:0000313" key="9">
    <source>
        <dbReference type="Proteomes" id="UP000327148"/>
    </source>
</evidence>
<keyword evidence="4" id="KW-0378">Hydrolase</keyword>
<dbReference type="SUPFAM" id="SSF109604">
    <property type="entry name" value="HD-domain/PDEase-like"/>
    <property type="match status" value="1"/>
</dbReference>
<dbReference type="SMART" id="SM00471">
    <property type="entry name" value="HDc"/>
    <property type="match status" value="1"/>
</dbReference>
<dbReference type="InterPro" id="IPR003607">
    <property type="entry name" value="HD/PDEase_dom"/>
</dbReference>
<dbReference type="EMBL" id="VYWO01000003">
    <property type="protein sequence ID" value="KAA9300859.1"/>
    <property type="molecule type" value="Genomic_DNA"/>
</dbReference>
<dbReference type="OrthoDB" id="9782134at2"/>
<evidence type="ECO:0000256" key="2">
    <source>
        <dbReference type="ARBA" id="ARBA00022723"/>
    </source>
</evidence>
<dbReference type="EC" id="3.6.1.41" evidence="1"/>
<dbReference type="Proteomes" id="UP000327148">
    <property type="component" value="Unassembled WGS sequence"/>
</dbReference>
<evidence type="ECO:0000256" key="4">
    <source>
        <dbReference type="ARBA" id="ARBA00022801"/>
    </source>
</evidence>
<evidence type="ECO:0000256" key="5">
    <source>
        <dbReference type="ARBA" id="ARBA00023004"/>
    </source>
</evidence>
<keyword evidence="3" id="KW-0547">Nucleotide-binding</keyword>
<dbReference type="PANTHER" id="PTHR35795:SF1">
    <property type="entry name" value="BIS(5'-NUCLEOSYL)-TETRAPHOSPHATASE, SYMMETRICAL"/>
    <property type="match status" value="1"/>
</dbReference>
<dbReference type="GO" id="GO:0000166">
    <property type="term" value="F:nucleotide binding"/>
    <property type="evidence" value="ECO:0007669"/>
    <property type="project" value="UniProtKB-KW"/>
</dbReference>
<accession>A0A5N1GKW7</accession>
<evidence type="ECO:0000256" key="1">
    <source>
        <dbReference type="ARBA" id="ARBA00012506"/>
    </source>
</evidence>
<comment type="catalytic activity">
    <reaction evidence="6">
        <text>P(1),P(4)-bis(5'-adenosyl) tetraphosphate + H2O = 2 ADP + 2 H(+)</text>
        <dbReference type="Rhea" id="RHEA:24252"/>
        <dbReference type="ChEBI" id="CHEBI:15377"/>
        <dbReference type="ChEBI" id="CHEBI:15378"/>
        <dbReference type="ChEBI" id="CHEBI:58141"/>
        <dbReference type="ChEBI" id="CHEBI:456216"/>
        <dbReference type="EC" id="3.6.1.41"/>
    </reaction>
</comment>
<proteinExistence type="predicted"/>
<feature type="domain" description="HD/PDEase" evidence="7">
    <location>
        <begin position="28"/>
        <end position="155"/>
    </location>
</feature>
<keyword evidence="5" id="KW-0408">Iron</keyword>